<feature type="transmembrane region" description="Helical" evidence="7">
    <location>
        <begin position="497"/>
        <end position="521"/>
    </location>
</feature>
<feature type="transmembrane region" description="Helical" evidence="7">
    <location>
        <begin position="355"/>
        <end position="374"/>
    </location>
</feature>
<evidence type="ECO:0000256" key="4">
    <source>
        <dbReference type="ARBA" id="ARBA00022692"/>
    </source>
</evidence>
<comment type="caution">
    <text evidence="9">The sequence shown here is derived from an EMBL/GenBank/DDBJ whole genome shotgun (WGS) entry which is preliminary data.</text>
</comment>
<evidence type="ECO:0000313" key="9">
    <source>
        <dbReference type="EMBL" id="MET3526771.1"/>
    </source>
</evidence>
<feature type="transmembrane region" description="Helical" evidence="7">
    <location>
        <begin position="129"/>
        <end position="149"/>
    </location>
</feature>
<dbReference type="InterPro" id="IPR020846">
    <property type="entry name" value="MFS_dom"/>
</dbReference>
<gene>
    <name evidence="9" type="ORF">ABID41_001866</name>
</gene>
<dbReference type="NCBIfam" id="TIGR00711">
    <property type="entry name" value="efflux_EmrB"/>
    <property type="match status" value="1"/>
</dbReference>
<dbReference type="PANTHER" id="PTHR23501:SF51">
    <property type="entry name" value="MULTIDRUG RESISTANCE PROTEIN B"/>
    <property type="match status" value="1"/>
</dbReference>
<dbReference type="PANTHER" id="PTHR23501">
    <property type="entry name" value="MAJOR FACILITATOR SUPERFAMILY"/>
    <property type="match status" value="1"/>
</dbReference>
<dbReference type="Gene3D" id="1.20.1250.20">
    <property type="entry name" value="MFS general substrate transporter like domains"/>
    <property type="match status" value="1"/>
</dbReference>
<protein>
    <submittedName>
        <fullName evidence="9">DHA2 family multidrug resistance protein</fullName>
    </submittedName>
</protein>
<organism evidence="9 10">
    <name type="scientific">Phenylobacterium koreense</name>
    <dbReference type="NCBI Taxonomy" id="266125"/>
    <lineage>
        <taxon>Bacteria</taxon>
        <taxon>Pseudomonadati</taxon>
        <taxon>Pseudomonadota</taxon>
        <taxon>Alphaproteobacteria</taxon>
        <taxon>Caulobacterales</taxon>
        <taxon>Caulobacteraceae</taxon>
        <taxon>Phenylobacterium</taxon>
    </lineage>
</organism>
<feature type="transmembrane region" description="Helical" evidence="7">
    <location>
        <begin position="321"/>
        <end position="343"/>
    </location>
</feature>
<keyword evidence="4 7" id="KW-0812">Transmembrane</keyword>
<dbReference type="PROSITE" id="PS50850">
    <property type="entry name" value="MFS"/>
    <property type="match status" value="1"/>
</dbReference>
<feature type="transmembrane region" description="Helical" evidence="7">
    <location>
        <begin position="290"/>
        <end position="315"/>
    </location>
</feature>
<evidence type="ECO:0000259" key="8">
    <source>
        <dbReference type="PROSITE" id="PS50850"/>
    </source>
</evidence>
<feature type="domain" description="Major facilitator superfamily (MFS) profile" evidence="8">
    <location>
        <begin position="34"/>
        <end position="528"/>
    </location>
</feature>
<dbReference type="Proteomes" id="UP001549110">
    <property type="component" value="Unassembled WGS sequence"/>
</dbReference>
<dbReference type="SUPFAM" id="SSF103473">
    <property type="entry name" value="MFS general substrate transporter"/>
    <property type="match status" value="1"/>
</dbReference>
<feature type="transmembrane region" description="Helical" evidence="7">
    <location>
        <begin position="252"/>
        <end position="270"/>
    </location>
</feature>
<sequence length="538" mass="56765">MADAAIAAPPPAQTAPGGHVTASGEVDWPKIFLGFGGMVIGQFMAVLDIQIVASSLSQIQAGVGASADEISWIQTIYLLAEVVIIPLTAYLTKMWGTRPVYVAAAIGFILTSILTGLTTSFEMMIITRAFQGLAAGAMIPSVFATAMTVFPPEKRVTANVIVGVIVTLAPTIGPTLGGHLTEALNWRWLFFVNVPPGLLVMFLVSRYGDFDKGDPSLAKGIDWFGLVTMTVFLLSMQYVLEEGSGEGWFDDDLILWLTVTAVITGVVFIWRQLTYRQPIVSLRPFTDRNFTLGFMMNAVSGMSLFGGTFVLPLFLGQIRQYSAAEVGTTMLVSGLVMFVSAPVAGRLVRAMDPRIPLVIGFGLAAYGVGLGIRVTAEWGFWQFAALQAIRGLGVMIAMIAAQQLSVSTLPVTLMKDASGLVNLIRNVGGAIGLAMLTTILSDQTAVHLSELSAGMSIANQQAQDMLAGLTSMMEMQGVADPSGAAHKFLGMGLRRDASVLAFGDAFYFLAMGCVVAALLGFTATPGKAPPATGGGGGH</sequence>
<dbReference type="CDD" id="cd17503">
    <property type="entry name" value="MFS_LmrB_MDR_like"/>
    <property type="match status" value="1"/>
</dbReference>
<feature type="transmembrane region" description="Helical" evidence="7">
    <location>
        <begin position="99"/>
        <end position="117"/>
    </location>
</feature>
<feature type="transmembrane region" description="Helical" evidence="7">
    <location>
        <begin position="31"/>
        <end position="52"/>
    </location>
</feature>
<dbReference type="Pfam" id="PF07690">
    <property type="entry name" value="MFS_1"/>
    <property type="match status" value="1"/>
</dbReference>
<reference evidence="9 10" key="1">
    <citation type="submission" date="2024-06" db="EMBL/GenBank/DDBJ databases">
        <title>Genomic Encyclopedia of Type Strains, Phase IV (KMG-IV): sequencing the most valuable type-strain genomes for metagenomic binning, comparative biology and taxonomic classification.</title>
        <authorList>
            <person name="Goeker M."/>
        </authorList>
    </citation>
    <scope>NUCLEOTIDE SEQUENCE [LARGE SCALE GENOMIC DNA]</scope>
    <source>
        <strain evidence="9 10">DSM 17809</strain>
    </source>
</reference>
<evidence type="ECO:0000256" key="6">
    <source>
        <dbReference type="ARBA" id="ARBA00023136"/>
    </source>
</evidence>
<feature type="transmembrane region" description="Helical" evidence="7">
    <location>
        <begin position="188"/>
        <end position="208"/>
    </location>
</feature>
<comment type="subcellular location">
    <subcellularLocation>
        <location evidence="1">Cell membrane</location>
        <topology evidence="1">Multi-pass membrane protein</topology>
    </subcellularLocation>
</comment>
<evidence type="ECO:0000313" key="10">
    <source>
        <dbReference type="Proteomes" id="UP001549110"/>
    </source>
</evidence>
<proteinExistence type="predicted"/>
<keyword evidence="10" id="KW-1185">Reference proteome</keyword>
<dbReference type="RefSeq" id="WP_331931226.1">
    <property type="nucleotide sequence ID" value="NZ_JBEPLU010000001.1"/>
</dbReference>
<keyword evidence="6 7" id="KW-0472">Membrane</keyword>
<keyword evidence="5 7" id="KW-1133">Transmembrane helix</keyword>
<dbReference type="Gene3D" id="1.20.1720.10">
    <property type="entry name" value="Multidrug resistance protein D"/>
    <property type="match status" value="1"/>
</dbReference>
<dbReference type="InterPro" id="IPR011701">
    <property type="entry name" value="MFS"/>
</dbReference>
<feature type="transmembrane region" description="Helical" evidence="7">
    <location>
        <begin position="156"/>
        <end position="176"/>
    </location>
</feature>
<evidence type="ECO:0000256" key="5">
    <source>
        <dbReference type="ARBA" id="ARBA00022989"/>
    </source>
</evidence>
<name>A0ABV2EIC2_9CAUL</name>
<dbReference type="InterPro" id="IPR004638">
    <property type="entry name" value="EmrB-like"/>
</dbReference>
<dbReference type="EMBL" id="JBEPLU010000001">
    <property type="protein sequence ID" value="MET3526771.1"/>
    <property type="molecule type" value="Genomic_DNA"/>
</dbReference>
<evidence type="ECO:0000256" key="2">
    <source>
        <dbReference type="ARBA" id="ARBA00022448"/>
    </source>
</evidence>
<keyword evidence="2" id="KW-0813">Transport</keyword>
<feature type="transmembrane region" description="Helical" evidence="7">
    <location>
        <begin position="72"/>
        <end position="92"/>
    </location>
</feature>
<dbReference type="InterPro" id="IPR036259">
    <property type="entry name" value="MFS_trans_sf"/>
</dbReference>
<evidence type="ECO:0000256" key="3">
    <source>
        <dbReference type="ARBA" id="ARBA00022475"/>
    </source>
</evidence>
<evidence type="ECO:0000256" key="7">
    <source>
        <dbReference type="SAM" id="Phobius"/>
    </source>
</evidence>
<accession>A0ABV2EIC2</accession>
<feature type="transmembrane region" description="Helical" evidence="7">
    <location>
        <begin position="220"/>
        <end position="240"/>
    </location>
</feature>
<evidence type="ECO:0000256" key="1">
    <source>
        <dbReference type="ARBA" id="ARBA00004651"/>
    </source>
</evidence>
<keyword evidence="3" id="KW-1003">Cell membrane</keyword>